<dbReference type="PANTHER" id="PTHR30373">
    <property type="entry name" value="UPF0603 PROTEIN YGCG"/>
    <property type="match status" value="1"/>
</dbReference>
<accession>A0ABS1T4V3</accession>
<proteinExistence type="predicted"/>
<dbReference type="RefSeq" id="WP_202746792.1">
    <property type="nucleotide sequence ID" value="NZ_JAESWC010000001.1"/>
</dbReference>
<sequence length="268" mass="29448">MRRKKVLYRKTSLFMVLALALFLPLIFTRVSAEPKFPEPTDLKYVNDYTSTLDEQTKQYIISVGRELEEKTGAQEVVVIINSLQGNDIAAYSNELFRTWGIGQKGKNNGLLILVAMQDRQWRVEVGTSLEGAIPDIYSARVMDSIAAPRFKEGNYSEGIREAYASFADTIAKEYNVTLEKNQPVNMPNQVNVEVNRTTTRVGGFIILALVVFDFIFNRGRITLLFISMLFWSGRGGRGGRNNGGFGGGGGFGGMGGGSSSGGGSSGRW</sequence>
<dbReference type="EMBL" id="JAESWC010000001">
    <property type="protein sequence ID" value="MBL4934137.1"/>
    <property type="molecule type" value="Genomic_DNA"/>
</dbReference>
<feature type="domain" description="TPM" evidence="1">
    <location>
        <begin position="45"/>
        <end position="167"/>
    </location>
</feature>
<dbReference type="Pfam" id="PF04536">
    <property type="entry name" value="TPM_phosphatase"/>
    <property type="match status" value="1"/>
</dbReference>
<reference evidence="2 3" key="1">
    <citation type="submission" date="2021-01" db="EMBL/GenBank/DDBJ databases">
        <title>Genome public.</title>
        <authorList>
            <person name="Liu C."/>
            <person name="Sun Q."/>
        </authorList>
    </citation>
    <scope>NUCLEOTIDE SEQUENCE [LARGE SCALE GENOMIC DNA]</scope>
    <source>
        <strain evidence="2 3">YIM B02515</strain>
    </source>
</reference>
<protein>
    <submittedName>
        <fullName evidence="2">TPM domain-containing protein</fullName>
    </submittedName>
</protein>
<keyword evidence="3" id="KW-1185">Reference proteome</keyword>
<evidence type="ECO:0000259" key="1">
    <source>
        <dbReference type="Pfam" id="PF04536"/>
    </source>
</evidence>
<dbReference type="PANTHER" id="PTHR30373:SF2">
    <property type="entry name" value="UPF0603 PROTEIN YGCG"/>
    <property type="match status" value="1"/>
</dbReference>
<gene>
    <name evidence="2" type="ORF">JK636_00025</name>
</gene>
<evidence type="ECO:0000313" key="2">
    <source>
        <dbReference type="EMBL" id="MBL4934137.1"/>
    </source>
</evidence>
<dbReference type="Gene3D" id="3.10.310.50">
    <property type="match status" value="1"/>
</dbReference>
<comment type="caution">
    <text evidence="2">The sequence shown here is derived from an EMBL/GenBank/DDBJ whole genome shotgun (WGS) entry which is preliminary data.</text>
</comment>
<dbReference type="Proteomes" id="UP000632377">
    <property type="component" value="Unassembled WGS sequence"/>
</dbReference>
<organism evidence="2 3">
    <name type="scientific">Clostridium rhizosphaerae</name>
    <dbReference type="NCBI Taxonomy" id="2803861"/>
    <lineage>
        <taxon>Bacteria</taxon>
        <taxon>Bacillati</taxon>
        <taxon>Bacillota</taxon>
        <taxon>Clostridia</taxon>
        <taxon>Eubacteriales</taxon>
        <taxon>Clostridiaceae</taxon>
        <taxon>Clostridium</taxon>
    </lineage>
</organism>
<dbReference type="InterPro" id="IPR007621">
    <property type="entry name" value="TPM_dom"/>
</dbReference>
<evidence type="ECO:0000313" key="3">
    <source>
        <dbReference type="Proteomes" id="UP000632377"/>
    </source>
</evidence>
<name>A0ABS1T4V3_9CLOT</name>